<proteinExistence type="predicted"/>
<dbReference type="SMART" id="SM00450">
    <property type="entry name" value="RHOD"/>
    <property type="match status" value="1"/>
</dbReference>
<dbReference type="Gene3D" id="3.40.250.10">
    <property type="entry name" value="Rhodanese-like domain"/>
    <property type="match status" value="1"/>
</dbReference>
<dbReference type="PROSITE" id="PS50206">
    <property type="entry name" value="RHODANESE_3"/>
    <property type="match status" value="1"/>
</dbReference>
<dbReference type="InterPro" id="IPR036873">
    <property type="entry name" value="Rhodanese-like_dom_sf"/>
</dbReference>
<dbReference type="RefSeq" id="WP_091205546.1">
    <property type="nucleotide sequence ID" value="NZ_FONQ01000009.1"/>
</dbReference>
<evidence type="ECO:0000313" key="3">
    <source>
        <dbReference type="Proteomes" id="UP000198596"/>
    </source>
</evidence>
<accession>A0A1I2G4I0</accession>
<gene>
    <name evidence="2" type="ORF">SAMN04488131_10952</name>
</gene>
<sequence>MKEIDSSSNECIQVEVVKQALQQNEKIQIIDVRSKEEFVNNHIPEAINITLAEIENQIHQIKKDCKIITACGKGGGRSMDGAKLLKERGYNANWLCGGTNEWLNLK</sequence>
<dbReference type="Pfam" id="PF00581">
    <property type="entry name" value="Rhodanese"/>
    <property type="match status" value="1"/>
</dbReference>
<dbReference type="STRING" id="935223.SAMN04488131_10952"/>
<organism evidence="2 3">
    <name type="scientific">Flavobacterium xueshanense</name>
    <dbReference type="NCBI Taxonomy" id="935223"/>
    <lineage>
        <taxon>Bacteria</taxon>
        <taxon>Pseudomonadati</taxon>
        <taxon>Bacteroidota</taxon>
        <taxon>Flavobacteriia</taxon>
        <taxon>Flavobacteriales</taxon>
        <taxon>Flavobacteriaceae</taxon>
        <taxon>Flavobacterium</taxon>
    </lineage>
</organism>
<keyword evidence="2" id="KW-0808">Transferase</keyword>
<name>A0A1I2G4I0_9FLAO</name>
<keyword evidence="3" id="KW-1185">Reference proteome</keyword>
<evidence type="ECO:0000259" key="1">
    <source>
        <dbReference type="PROSITE" id="PS50206"/>
    </source>
</evidence>
<dbReference type="InterPro" id="IPR050229">
    <property type="entry name" value="GlpE_sulfurtransferase"/>
</dbReference>
<dbReference type="CDD" id="cd00158">
    <property type="entry name" value="RHOD"/>
    <property type="match status" value="1"/>
</dbReference>
<dbReference type="PANTHER" id="PTHR43031">
    <property type="entry name" value="FAD-DEPENDENT OXIDOREDUCTASE"/>
    <property type="match status" value="1"/>
</dbReference>
<evidence type="ECO:0000313" key="2">
    <source>
        <dbReference type="EMBL" id="SFF12442.1"/>
    </source>
</evidence>
<feature type="domain" description="Rhodanese" evidence="1">
    <location>
        <begin position="23"/>
        <end position="106"/>
    </location>
</feature>
<dbReference type="OrthoDB" id="9808735at2"/>
<dbReference type="Proteomes" id="UP000198596">
    <property type="component" value="Unassembled WGS sequence"/>
</dbReference>
<dbReference type="GO" id="GO:0016740">
    <property type="term" value="F:transferase activity"/>
    <property type="evidence" value="ECO:0007669"/>
    <property type="project" value="UniProtKB-KW"/>
</dbReference>
<protein>
    <submittedName>
        <fullName evidence="2">Rhodanese-related sulfurtransferase</fullName>
    </submittedName>
</protein>
<dbReference type="InterPro" id="IPR001763">
    <property type="entry name" value="Rhodanese-like_dom"/>
</dbReference>
<dbReference type="AlphaFoldDB" id="A0A1I2G4I0"/>
<dbReference type="EMBL" id="FONQ01000009">
    <property type="protein sequence ID" value="SFF12442.1"/>
    <property type="molecule type" value="Genomic_DNA"/>
</dbReference>
<dbReference type="SUPFAM" id="SSF52821">
    <property type="entry name" value="Rhodanese/Cell cycle control phosphatase"/>
    <property type="match status" value="1"/>
</dbReference>
<reference evidence="3" key="1">
    <citation type="submission" date="2016-10" db="EMBL/GenBank/DDBJ databases">
        <authorList>
            <person name="Varghese N."/>
            <person name="Submissions S."/>
        </authorList>
    </citation>
    <scope>NUCLEOTIDE SEQUENCE [LARGE SCALE GENOMIC DNA]</scope>
    <source>
        <strain evidence="3">CGMCC 1.9227</strain>
    </source>
</reference>
<dbReference type="PANTHER" id="PTHR43031:SF1">
    <property type="entry name" value="PYRIDINE NUCLEOTIDE-DISULPHIDE OXIDOREDUCTASE"/>
    <property type="match status" value="1"/>
</dbReference>